<dbReference type="InterPro" id="IPR002347">
    <property type="entry name" value="SDR_fam"/>
</dbReference>
<dbReference type="GO" id="GO:0008667">
    <property type="term" value="F:2,3-dihydro-2,3-dihydroxybenzoate dehydrogenase activity"/>
    <property type="evidence" value="ECO:0007669"/>
    <property type="project" value="UniProtKB-UniRule"/>
</dbReference>
<comment type="similarity">
    <text evidence="2 9">Belongs to the short-chain dehydrogenases/reductases (SDR) family.</text>
</comment>
<dbReference type="PANTHER" id="PTHR43669">
    <property type="entry name" value="5-KETO-D-GLUCONATE 5-REDUCTASE"/>
    <property type="match status" value="1"/>
</dbReference>
<evidence type="ECO:0000256" key="9">
    <source>
        <dbReference type="RuleBase" id="RU000363"/>
    </source>
</evidence>
<evidence type="ECO:0000256" key="1">
    <source>
        <dbReference type="ARBA" id="ARBA00004924"/>
    </source>
</evidence>
<evidence type="ECO:0000313" key="10">
    <source>
        <dbReference type="EMBL" id="MBB4764818.1"/>
    </source>
</evidence>
<dbReference type="PRINTS" id="PR01397">
    <property type="entry name" value="DHBDHDRGNASE"/>
</dbReference>
<dbReference type="Gene3D" id="3.40.50.720">
    <property type="entry name" value="NAD(P)-binding Rossmann-like Domain"/>
    <property type="match status" value="1"/>
</dbReference>
<evidence type="ECO:0000256" key="8">
    <source>
        <dbReference type="NCBIfam" id="TIGR04316"/>
    </source>
</evidence>
<dbReference type="FunFam" id="3.40.50.720:FF:000160">
    <property type="entry name" value="2,3-dihydro-2,3-dihydroxybenzoate dehydrogenase"/>
    <property type="match status" value="1"/>
</dbReference>
<dbReference type="SUPFAM" id="SSF51735">
    <property type="entry name" value="NAD(P)-binding Rossmann-fold domains"/>
    <property type="match status" value="1"/>
</dbReference>
<comment type="caution">
    <text evidence="10">The sequence shown here is derived from an EMBL/GenBank/DDBJ whole genome shotgun (WGS) entry which is preliminary data.</text>
</comment>
<dbReference type="EC" id="1.3.1.28" evidence="6 8"/>
<dbReference type="PRINTS" id="PR00080">
    <property type="entry name" value="SDRFAMILY"/>
</dbReference>
<dbReference type="NCBIfam" id="NF006074">
    <property type="entry name" value="PRK08220.1"/>
    <property type="match status" value="1"/>
</dbReference>
<name>A0A7W7I1L7_9ACTN</name>
<sequence length="261" mass="26626">MTILEFAGKAALVTGAAGGIGASVTRTLATRGASVAAMDKDEEALRLTVKRQAEDGLPVYAFAADVSSGAEVDAAVAAAERTVGPIELLVNAAGILRTGEGISLSDGDWTDTFATNVNGVFFVSRAVVAKMVRRRSGTVVTIISNAAGTPRTGMSAYAASKAAAAMFTKSLGLEVSGHGIRCNVIAPGSTDTPMLSQLWSADQGPETSIEGTPSEYRVGIPLRKIATPEDIAEATAFLLSDRAGHITLQTLTVDGGASLGV</sequence>
<evidence type="ECO:0000256" key="3">
    <source>
        <dbReference type="ARBA" id="ARBA00023002"/>
    </source>
</evidence>
<evidence type="ECO:0000256" key="5">
    <source>
        <dbReference type="ARBA" id="ARBA00052874"/>
    </source>
</evidence>
<evidence type="ECO:0000256" key="6">
    <source>
        <dbReference type="ARBA" id="ARBA00066334"/>
    </source>
</evidence>
<accession>A0A7W7I1L7</accession>
<dbReference type="InterPro" id="IPR020904">
    <property type="entry name" value="Sc_DH/Rdtase_CS"/>
</dbReference>
<proteinExistence type="inferred from homology"/>
<dbReference type="NCBIfam" id="TIGR04316">
    <property type="entry name" value="dhbA_paeA"/>
    <property type="match status" value="1"/>
</dbReference>
<reference evidence="10 11" key="1">
    <citation type="submission" date="2020-08" db="EMBL/GenBank/DDBJ databases">
        <title>Sequencing the genomes of 1000 actinobacteria strains.</title>
        <authorList>
            <person name="Klenk H.-P."/>
        </authorList>
    </citation>
    <scope>NUCLEOTIDE SEQUENCE [LARGE SCALE GENOMIC DNA]</scope>
    <source>
        <strain evidence="10 11">DSM 43149</strain>
    </source>
</reference>
<organism evidence="10 11">
    <name type="scientific">Actinoplanes digitatis</name>
    <dbReference type="NCBI Taxonomy" id="1868"/>
    <lineage>
        <taxon>Bacteria</taxon>
        <taxon>Bacillati</taxon>
        <taxon>Actinomycetota</taxon>
        <taxon>Actinomycetes</taxon>
        <taxon>Micromonosporales</taxon>
        <taxon>Micromonosporaceae</taxon>
        <taxon>Actinoplanes</taxon>
    </lineage>
</organism>
<evidence type="ECO:0000313" key="11">
    <source>
        <dbReference type="Proteomes" id="UP000578112"/>
    </source>
</evidence>
<dbReference type="GO" id="GO:0019290">
    <property type="term" value="P:siderophore biosynthetic process"/>
    <property type="evidence" value="ECO:0007669"/>
    <property type="project" value="InterPro"/>
</dbReference>
<dbReference type="Proteomes" id="UP000578112">
    <property type="component" value="Unassembled WGS sequence"/>
</dbReference>
<comment type="catalytic activity">
    <reaction evidence="5">
        <text>(2S,3S)-2,3-dihydroxy-2,3-dihydrobenzoate + NAD(+) = 2,3-dihydroxybenzoate + NADH + H(+)</text>
        <dbReference type="Rhea" id="RHEA:23824"/>
        <dbReference type="ChEBI" id="CHEBI:15378"/>
        <dbReference type="ChEBI" id="CHEBI:36654"/>
        <dbReference type="ChEBI" id="CHEBI:57540"/>
        <dbReference type="ChEBI" id="CHEBI:57945"/>
        <dbReference type="ChEBI" id="CHEBI:58764"/>
        <dbReference type="EC" id="1.3.1.28"/>
    </reaction>
</comment>
<protein>
    <recommendedName>
        <fullName evidence="7 8">2,3-dihydro-2,3-dihydroxybenzoate dehydrogenase</fullName>
        <ecNumber evidence="6 8">1.3.1.28</ecNumber>
    </recommendedName>
</protein>
<evidence type="ECO:0000256" key="4">
    <source>
        <dbReference type="ARBA" id="ARBA00023027"/>
    </source>
</evidence>
<dbReference type="InterPro" id="IPR036291">
    <property type="entry name" value="NAD(P)-bd_dom_sf"/>
</dbReference>
<dbReference type="PANTHER" id="PTHR43669:SF3">
    <property type="entry name" value="ALCOHOL DEHYDROGENASE, PUTATIVE (AFU_ORTHOLOGUE AFUA_3G03445)-RELATED"/>
    <property type="match status" value="1"/>
</dbReference>
<dbReference type="EMBL" id="JACHNH010000001">
    <property type="protein sequence ID" value="MBB4764818.1"/>
    <property type="molecule type" value="Genomic_DNA"/>
</dbReference>
<evidence type="ECO:0000256" key="2">
    <source>
        <dbReference type="ARBA" id="ARBA00006484"/>
    </source>
</evidence>
<keyword evidence="11" id="KW-1185">Reference proteome</keyword>
<dbReference type="Pfam" id="PF00106">
    <property type="entry name" value="adh_short"/>
    <property type="match status" value="1"/>
</dbReference>
<dbReference type="InterPro" id="IPR003560">
    <property type="entry name" value="DHB_DH"/>
</dbReference>
<keyword evidence="4" id="KW-0520">NAD</keyword>
<evidence type="ECO:0000256" key="7">
    <source>
        <dbReference type="ARBA" id="ARBA00067530"/>
    </source>
</evidence>
<comment type="pathway">
    <text evidence="1">Siderophore biosynthesis.</text>
</comment>
<keyword evidence="3 10" id="KW-0560">Oxidoreductase</keyword>
<dbReference type="AlphaFoldDB" id="A0A7W7I1L7"/>
<dbReference type="RefSeq" id="WP_184995966.1">
    <property type="nucleotide sequence ID" value="NZ_BOMK01000003.1"/>
</dbReference>
<gene>
    <name evidence="10" type="ORF">BJ971_005374</name>
</gene>
<dbReference type="PROSITE" id="PS00061">
    <property type="entry name" value="ADH_SHORT"/>
    <property type="match status" value="1"/>
</dbReference>